<keyword evidence="11 14" id="KW-1133">Transmembrane helix</keyword>
<keyword evidence="12" id="KW-0902">Two-component regulatory system</keyword>
<keyword evidence="7 14" id="KW-0812">Transmembrane</keyword>
<dbReference type="EC" id="2.7.13.3" evidence="3"/>
<dbReference type="InterPro" id="IPR005467">
    <property type="entry name" value="His_kinase_dom"/>
</dbReference>
<evidence type="ECO:0000256" key="4">
    <source>
        <dbReference type="ARBA" id="ARBA00022475"/>
    </source>
</evidence>
<dbReference type="InterPro" id="IPR003594">
    <property type="entry name" value="HATPase_dom"/>
</dbReference>
<evidence type="ECO:0000256" key="11">
    <source>
        <dbReference type="ARBA" id="ARBA00022989"/>
    </source>
</evidence>
<evidence type="ECO:0000256" key="14">
    <source>
        <dbReference type="SAM" id="Phobius"/>
    </source>
</evidence>
<dbReference type="GO" id="GO:0005524">
    <property type="term" value="F:ATP binding"/>
    <property type="evidence" value="ECO:0007669"/>
    <property type="project" value="UniProtKB-KW"/>
</dbReference>
<evidence type="ECO:0000256" key="8">
    <source>
        <dbReference type="ARBA" id="ARBA00022741"/>
    </source>
</evidence>
<evidence type="ECO:0000256" key="2">
    <source>
        <dbReference type="ARBA" id="ARBA00004651"/>
    </source>
</evidence>
<evidence type="ECO:0000256" key="5">
    <source>
        <dbReference type="ARBA" id="ARBA00022553"/>
    </source>
</evidence>
<dbReference type="PANTHER" id="PTHR44936:SF9">
    <property type="entry name" value="SENSOR PROTEIN CREC"/>
    <property type="match status" value="1"/>
</dbReference>
<organism evidence="16 17">
    <name type="scientific">Antrihabitans cavernicola</name>
    <dbReference type="NCBI Taxonomy" id="2495913"/>
    <lineage>
        <taxon>Bacteria</taxon>
        <taxon>Bacillati</taxon>
        <taxon>Actinomycetota</taxon>
        <taxon>Actinomycetes</taxon>
        <taxon>Mycobacteriales</taxon>
        <taxon>Nocardiaceae</taxon>
        <taxon>Antrihabitans</taxon>
    </lineage>
</organism>
<protein>
    <recommendedName>
        <fullName evidence="3">histidine kinase</fullName>
        <ecNumber evidence="3">2.7.13.3</ecNumber>
    </recommendedName>
</protein>
<evidence type="ECO:0000313" key="16">
    <source>
        <dbReference type="EMBL" id="KAA0021895.1"/>
    </source>
</evidence>
<evidence type="ECO:0000256" key="12">
    <source>
        <dbReference type="ARBA" id="ARBA00023012"/>
    </source>
</evidence>
<comment type="caution">
    <text evidence="16">The sequence shown here is derived from an EMBL/GenBank/DDBJ whole genome shotgun (WGS) entry which is preliminary data.</text>
</comment>
<keyword evidence="4" id="KW-1003">Cell membrane</keyword>
<evidence type="ECO:0000256" key="13">
    <source>
        <dbReference type="ARBA" id="ARBA00023136"/>
    </source>
</evidence>
<proteinExistence type="predicted"/>
<dbReference type="Pfam" id="PF17203">
    <property type="entry name" value="sCache_3_2"/>
    <property type="match status" value="1"/>
</dbReference>
<dbReference type="PRINTS" id="PR00344">
    <property type="entry name" value="BCTRLSENSOR"/>
</dbReference>
<dbReference type="SUPFAM" id="SSF55874">
    <property type="entry name" value="ATPase domain of HSP90 chaperone/DNA topoisomerase II/histidine kinase"/>
    <property type="match status" value="1"/>
</dbReference>
<dbReference type="AlphaFoldDB" id="A0A5A7SBP3"/>
<dbReference type="InterPro" id="IPR004358">
    <property type="entry name" value="Sig_transdc_His_kin-like_C"/>
</dbReference>
<evidence type="ECO:0000256" key="7">
    <source>
        <dbReference type="ARBA" id="ARBA00022692"/>
    </source>
</evidence>
<evidence type="ECO:0000256" key="1">
    <source>
        <dbReference type="ARBA" id="ARBA00000085"/>
    </source>
</evidence>
<feature type="transmembrane region" description="Helical" evidence="14">
    <location>
        <begin position="34"/>
        <end position="55"/>
    </location>
</feature>
<dbReference type="SUPFAM" id="SSF55890">
    <property type="entry name" value="Sporulation response regulatory protein Spo0B"/>
    <property type="match status" value="1"/>
</dbReference>
<dbReference type="InterPro" id="IPR050980">
    <property type="entry name" value="2C_sensor_his_kinase"/>
</dbReference>
<dbReference type="GO" id="GO:0005886">
    <property type="term" value="C:plasma membrane"/>
    <property type="evidence" value="ECO:0007669"/>
    <property type="project" value="UniProtKB-SubCell"/>
</dbReference>
<dbReference type="Gene3D" id="3.30.565.10">
    <property type="entry name" value="Histidine kinase-like ATPase, C-terminal domain"/>
    <property type="match status" value="1"/>
</dbReference>
<dbReference type="InterPro" id="IPR029151">
    <property type="entry name" value="Sensor-like_sf"/>
</dbReference>
<dbReference type="InterPro" id="IPR033463">
    <property type="entry name" value="sCache_3"/>
</dbReference>
<evidence type="ECO:0000259" key="15">
    <source>
        <dbReference type="PROSITE" id="PS50109"/>
    </source>
</evidence>
<evidence type="ECO:0000256" key="6">
    <source>
        <dbReference type="ARBA" id="ARBA00022679"/>
    </source>
</evidence>
<keyword evidence="17" id="KW-1185">Reference proteome</keyword>
<keyword evidence="9 16" id="KW-0418">Kinase</keyword>
<comment type="catalytic activity">
    <reaction evidence="1">
        <text>ATP + protein L-histidine = ADP + protein N-phospho-L-histidine.</text>
        <dbReference type="EC" id="2.7.13.3"/>
    </reaction>
</comment>
<sequence>MRRHNVTPVTLVFITFTHEPRDFLTSRVSLARQVLILQLAVLAVVIVAAAGLAILDARHDSDQATRRQVTGIAVSLAVAESTKAALLSPDPTAVLQPETEQIRKATGMDFIVVMAPDRTRYTHTNTDQIGKAFSGNIDRALHGETFTETYTGSLGPSIRSVTPVYAGDKLVGLVSAGVTRERIGAQVAQGLPAIIGVAAAGLAGAAVGSFLLSRRLRRQTLGMAPAELRTLYEHHDAVLHSIGEGLVVFGNRASDPADVVNDEARRLLDLPDGDVRRADLPDSLRELPSGTVRGEMHVTPTRVLVVNQDPVEWEGRSIGSVLTIRDRTELQGVLGELDSIRGFAESLRSQAHESANRLHTVITMVELGRYDAAVEFATAELALSQNLIDRLMASVHEPALAALLLGKVNQAAERGVELTVSDDTALESPHPLTTHEAVTLIGNLLDNATDVALQSDDKWVEVTVQQTDSQLLVRVADSGPGMSPEAFERATGRGYSTKSDHRGLGLALIVQLVARHDGAIRAEQAPAAVAVTIPRPRAERSTS</sequence>
<evidence type="ECO:0000256" key="3">
    <source>
        <dbReference type="ARBA" id="ARBA00012438"/>
    </source>
</evidence>
<dbReference type="PROSITE" id="PS50109">
    <property type="entry name" value="HIS_KIN"/>
    <property type="match status" value="1"/>
</dbReference>
<evidence type="ECO:0000256" key="9">
    <source>
        <dbReference type="ARBA" id="ARBA00022777"/>
    </source>
</evidence>
<keyword evidence="8" id="KW-0547">Nucleotide-binding</keyword>
<evidence type="ECO:0000256" key="10">
    <source>
        <dbReference type="ARBA" id="ARBA00022840"/>
    </source>
</evidence>
<dbReference type="InterPro" id="IPR036890">
    <property type="entry name" value="HATPase_C_sf"/>
</dbReference>
<dbReference type="GO" id="GO:0000155">
    <property type="term" value="F:phosphorelay sensor kinase activity"/>
    <property type="evidence" value="ECO:0007669"/>
    <property type="project" value="InterPro"/>
</dbReference>
<dbReference type="EMBL" id="VLNY01000007">
    <property type="protein sequence ID" value="KAA0021895.1"/>
    <property type="molecule type" value="Genomic_DNA"/>
</dbReference>
<keyword evidence="5" id="KW-0597">Phosphoprotein</keyword>
<dbReference type="Gene3D" id="3.30.450.20">
    <property type="entry name" value="PAS domain"/>
    <property type="match status" value="2"/>
</dbReference>
<dbReference type="InterPro" id="IPR016120">
    <property type="entry name" value="Sig_transdc_His_kin_SpoOB"/>
</dbReference>
<feature type="transmembrane region" description="Helical" evidence="14">
    <location>
        <begin position="190"/>
        <end position="213"/>
    </location>
</feature>
<dbReference type="PANTHER" id="PTHR44936">
    <property type="entry name" value="SENSOR PROTEIN CREC"/>
    <property type="match status" value="1"/>
</dbReference>
<keyword evidence="6" id="KW-0808">Transferase</keyword>
<dbReference type="SUPFAM" id="SSF103190">
    <property type="entry name" value="Sensory domain-like"/>
    <property type="match status" value="1"/>
</dbReference>
<dbReference type="SMART" id="SM00387">
    <property type="entry name" value="HATPase_c"/>
    <property type="match status" value="1"/>
</dbReference>
<comment type="subcellular location">
    <subcellularLocation>
        <location evidence="2">Cell membrane</location>
        <topology evidence="2">Multi-pass membrane protein</topology>
    </subcellularLocation>
</comment>
<feature type="domain" description="Histidine kinase" evidence="15">
    <location>
        <begin position="321"/>
        <end position="539"/>
    </location>
</feature>
<keyword evidence="13 14" id="KW-0472">Membrane</keyword>
<gene>
    <name evidence="16" type="ORF">FOY51_16000</name>
</gene>
<dbReference type="OrthoDB" id="9792686at2"/>
<dbReference type="Pfam" id="PF02518">
    <property type="entry name" value="HATPase_c"/>
    <property type="match status" value="1"/>
</dbReference>
<dbReference type="Proteomes" id="UP000322244">
    <property type="component" value="Unassembled WGS sequence"/>
</dbReference>
<name>A0A5A7SBP3_9NOCA</name>
<accession>A0A5A7SBP3</accession>
<reference evidence="16 17" key="1">
    <citation type="submission" date="2019-07" db="EMBL/GenBank/DDBJ databases">
        <title>Rhodococcus cavernicolus sp. nov., isolated from a cave.</title>
        <authorList>
            <person name="Lee S.D."/>
        </authorList>
    </citation>
    <scope>NUCLEOTIDE SEQUENCE [LARGE SCALE GENOMIC DNA]</scope>
    <source>
        <strain evidence="16 17">C1-24</strain>
    </source>
</reference>
<keyword evidence="10" id="KW-0067">ATP-binding</keyword>
<evidence type="ECO:0000313" key="17">
    <source>
        <dbReference type="Proteomes" id="UP000322244"/>
    </source>
</evidence>